<protein>
    <submittedName>
        <fullName evidence="2">Putative secreted protein</fullName>
    </submittedName>
</protein>
<dbReference type="InterPro" id="IPR032494">
    <property type="entry name" value="Phage_TTP_N"/>
</dbReference>
<dbReference type="AlphaFoldDB" id="A0A2T0PPJ6"/>
<feature type="domain" description="Lambda phage tail tube protein N-terminal" evidence="1">
    <location>
        <begin position="22"/>
        <end position="135"/>
    </location>
</feature>
<proteinExistence type="predicted"/>
<comment type="caution">
    <text evidence="2">The sequence shown here is derived from an EMBL/GenBank/DDBJ whole genome shotgun (WGS) entry which is preliminary data.</text>
</comment>
<organism evidence="2 3">
    <name type="scientific">Allonocardiopsis opalescens</name>
    <dbReference type="NCBI Taxonomy" id="1144618"/>
    <lineage>
        <taxon>Bacteria</taxon>
        <taxon>Bacillati</taxon>
        <taxon>Actinomycetota</taxon>
        <taxon>Actinomycetes</taxon>
        <taxon>Streptosporangiales</taxon>
        <taxon>Allonocardiopsis</taxon>
    </lineage>
</organism>
<keyword evidence="3" id="KW-1185">Reference proteome</keyword>
<sequence length="138" mass="15040">MAGRDAFGTELRRGDGGSPEIFTAIGNVGTFSGPSPERDTYDVTAHDSPTRYREFIGGLINGGEVSVEVHYDPDKHDLLVADLEDDDARTYQMESPVGEVWEFSAIMTGFEREMPVDGQMAGTITWQVTGRPTITPAP</sequence>
<gene>
    <name evidence="2" type="ORF">CLV72_11618</name>
</gene>
<dbReference type="OrthoDB" id="4206561at2"/>
<name>A0A2T0PPJ6_9ACTN</name>
<dbReference type="RefSeq" id="WP_106253772.1">
    <property type="nucleotide sequence ID" value="NZ_PVZC01000016.1"/>
</dbReference>
<evidence type="ECO:0000313" key="2">
    <source>
        <dbReference type="EMBL" id="PRX90822.1"/>
    </source>
</evidence>
<dbReference type="Gene3D" id="4.10.410.40">
    <property type="match status" value="1"/>
</dbReference>
<accession>A0A2T0PPJ6</accession>
<dbReference type="Proteomes" id="UP000237846">
    <property type="component" value="Unassembled WGS sequence"/>
</dbReference>
<evidence type="ECO:0000313" key="3">
    <source>
        <dbReference type="Proteomes" id="UP000237846"/>
    </source>
</evidence>
<evidence type="ECO:0000259" key="1">
    <source>
        <dbReference type="Pfam" id="PF16461"/>
    </source>
</evidence>
<dbReference type="EMBL" id="PVZC01000016">
    <property type="protein sequence ID" value="PRX90822.1"/>
    <property type="molecule type" value="Genomic_DNA"/>
</dbReference>
<reference evidence="2 3" key="1">
    <citation type="submission" date="2018-03" db="EMBL/GenBank/DDBJ databases">
        <title>Genomic Encyclopedia of Archaeal and Bacterial Type Strains, Phase II (KMG-II): from individual species to whole genera.</title>
        <authorList>
            <person name="Goeker M."/>
        </authorList>
    </citation>
    <scope>NUCLEOTIDE SEQUENCE [LARGE SCALE GENOMIC DNA]</scope>
    <source>
        <strain evidence="2 3">DSM 45601</strain>
    </source>
</reference>
<dbReference type="Pfam" id="PF16461">
    <property type="entry name" value="Phage_TTP_12"/>
    <property type="match status" value="1"/>
</dbReference>